<dbReference type="InterPro" id="IPR027417">
    <property type="entry name" value="P-loop_NTPase"/>
</dbReference>
<dbReference type="InterPro" id="IPR000629">
    <property type="entry name" value="RNA-helicase_DEAD-box_CS"/>
</dbReference>
<keyword evidence="1 7" id="KW-0547">Nucleotide-binding</keyword>
<dbReference type="InterPro" id="IPR005580">
    <property type="entry name" value="DbpA/CsdA_RNA-bd_dom"/>
</dbReference>
<dbReference type="AlphaFoldDB" id="A0A7R7EKM8"/>
<dbReference type="GO" id="GO:0003676">
    <property type="term" value="F:nucleic acid binding"/>
    <property type="evidence" value="ECO:0007669"/>
    <property type="project" value="InterPro"/>
</dbReference>
<keyword evidence="2 7" id="KW-0378">Hydrolase</keyword>
<dbReference type="SUPFAM" id="SSF52540">
    <property type="entry name" value="P-loop containing nucleoside triphosphate hydrolases"/>
    <property type="match status" value="1"/>
</dbReference>
<keyword evidence="3 7" id="KW-0347">Helicase</keyword>
<evidence type="ECO:0000259" key="8">
    <source>
        <dbReference type="PROSITE" id="PS51192"/>
    </source>
</evidence>
<feature type="domain" description="Helicase C-terminal" evidence="9">
    <location>
        <begin position="231"/>
        <end position="378"/>
    </location>
</feature>
<feature type="domain" description="Helicase ATP-binding" evidence="8">
    <location>
        <begin position="35"/>
        <end position="205"/>
    </location>
</feature>
<dbReference type="PROSITE" id="PS51192">
    <property type="entry name" value="HELICASE_ATP_BIND_1"/>
    <property type="match status" value="1"/>
</dbReference>
<name>A0A7R7EKM8_9FIRM</name>
<dbReference type="KEGG" id="ahb:bsdtb5_19210"/>
<evidence type="ECO:0000259" key="10">
    <source>
        <dbReference type="PROSITE" id="PS51195"/>
    </source>
</evidence>
<dbReference type="Pfam" id="PF00271">
    <property type="entry name" value="Helicase_C"/>
    <property type="match status" value="1"/>
</dbReference>
<dbReference type="EMBL" id="AP024169">
    <property type="protein sequence ID" value="BCN30626.1"/>
    <property type="molecule type" value="Genomic_DNA"/>
</dbReference>
<dbReference type="PANTHER" id="PTHR47959">
    <property type="entry name" value="ATP-DEPENDENT RNA HELICASE RHLE-RELATED"/>
    <property type="match status" value="1"/>
</dbReference>
<evidence type="ECO:0000256" key="6">
    <source>
        <dbReference type="PROSITE-ProRule" id="PRU00552"/>
    </source>
</evidence>
<evidence type="ECO:0000256" key="7">
    <source>
        <dbReference type="RuleBase" id="RU000492"/>
    </source>
</evidence>
<dbReference type="InterPro" id="IPR050079">
    <property type="entry name" value="DEAD_box_RNA_helicase"/>
</dbReference>
<accession>A0A7R7EKM8</accession>
<comment type="similarity">
    <text evidence="5 7">Belongs to the DEAD box helicase family.</text>
</comment>
<dbReference type="InterPro" id="IPR012677">
    <property type="entry name" value="Nucleotide-bd_a/b_plait_sf"/>
</dbReference>
<dbReference type="InterPro" id="IPR014014">
    <property type="entry name" value="RNA_helicase_DEAD_Q_motif"/>
</dbReference>
<dbReference type="Gene3D" id="3.40.50.300">
    <property type="entry name" value="P-loop containing nucleotide triphosphate hydrolases"/>
    <property type="match status" value="2"/>
</dbReference>
<dbReference type="PROSITE" id="PS00039">
    <property type="entry name" value="DEAD_ATP_HELICASE"/>
    <property type="match status" value="1"/>
</dbReference>
<dbReference type="Proteomes" id="UP000595897">
    <property type="component" value="Chromosome"/>
</dbReference>
<keyword evidence="4 7" id="KW-0067">ATP-binding</keyword>
<sequence length="481" mass="54875">MSSKEWKQYTLSNEIIKAIDLLGYKNPTKVQQQVIPAIINKNDVIVKSQTGSGKTASFAIPICEQIIWEENKPQAIIIEPTRELALQVKEDIFHIGRFKRIKPTAVYGRAPFINQVKELKQKTHVIVGTPGRIIDHLEKGTLDTSKIEYLVIDEADEMLRMGFIEQVAKIIESLPKKRVTLLLSATMPDNIESLCKQYMKEPLFITMEDQNLTVDSIDQEAYIASEQEKFSLLKDIMILNNPDSCIIFCNTQKTVDEVAYKMMKNHLSCNQIHGGMEQRDRTNVMEQFREGRFRYLIATDVAARGIDIDHISLVINYELPKDKENYVHRIGRTGRVNREGKAISLVEDRDMRLLQSICEYIDKEIPVREAPLREKVLEYKEAFLLKNGDKPELKEKKGSSLNNNILKLHINAGKKAKIRPVDIVGSICSIEGVTAEDIGIIQIVDISTFVEILNGKGKYVLKELLKKTIKGKVRKIRISNK</sequence>
<dbReference type="Pfam" id="PF03880">
    <property type="entry name" value="DbpA"/>
    <property type="match status" value="1"/>
</dbReference>
<feature type="domain" description="DEAD-box RNA helicase Q" evidence="10">
    <location>
        <begin position="4"/>
        <end position="32"/>
    </location>
</feature>
<dbReference type="GO" id="GO:0003724">
    <property type="term" value="F:RNA helicase activity"/>
    <property type="evidence" value="ECO:0007669"/>
    <property type="project" value="InterPro"/>
</dbReference>
<gene>
    <name evidence="11" type="primary">dbpA</name>
    <name evidence="11" type="ORF">bsdtb5_19210</name>
</gene>
<dbReference type="GO" id="GO:0005829">
    <property type="term" value="C:cytosol"/>
    <property type="evidence" value="ECO:0007669"/>
    <property type="project" value="TreeGrafter"/>
</dbReference>
<dbReference type="RefSeq" id="WP_271715832.1">
    <property type="nucleotide sequence ID" value="NZ_AP024169.1"/>
</dbReference>
<dbReference type="PROSITE" id="PS51195">
    <property type="entry name" value="Q_MOTIF"/>
    <property type="match status" value="1"/>
</dbReference>
<dbReference type="PROSITE" id="PS51194">
    <property type="entry name" value="HELICASE_CTER"/>
    <property type="match status" value="1"/>
</dbReference>
<dbReference type="GO" id="GO:0005524">
    <property type="term" value="F:ATP binding"/>
    <property type="evidence" value="ECO:0007669"/>
    <property type="project" value="UniProtKB-KW"/>
</dbReference>
<evidence type="ECO:0000256" key="3">
    <source>
        <dbReference type="ARBA" id="ARBA00022806"/>
    </source>
</evidence>
<dbReference type="InterPro" id="IPR001650">
    <property type="entry name" value="Helicase_C-like"/>
</dbReference>
<dbReference type="InterPro" id="IPR014001">
    <property type="entry name" value="Helicase_ATP-bd"/>
</dbReference>
<evidence type="ECO:0000256" key="4">
    <source>
        <dbReference type="ARBA" id="ARBA00022840"/>
    </source>
</evidence>
<organism evidence="11 12">
    <name type="scientific">Anaeromicropila herbilytica</name>
    <dbReference type="NCBI Taxonomy" id="2785025"/>
    <lineage>
        <taxon>Bacteria</taxon>
        <taxon>Bacillati</taxon>
        <taxon>Bacillota</taxon>
        <taxon>Clostridia</taxon>
        <taxon>Lachnospirales</taxon>
        <taxon>Lachnospiraceae</taxon>
        <taxon>Anaeromicropila</taxon>
    </lineage>
</organism>
<dbReference type="CDD" id="cd00268">
    <property type="entry name" value="DEADc"/>
    <property type="match status" value="1"/>
</dbReference>
<reference evidence="11 12" key="1">
    <citation type="submission" date="2020-11" db="EMBL/GenBank/DDBJ databases">
        <title>Draft genome sequencing of a Lachnospiraceae strain isolated from anoxic soil subjected to BSD treatment.</title>
        <authorList>
            <person name="Uek A."/>
            <person name="Tonouchi A."/>
        </authorList>
    </citation>
    <scope>NUCLEOTIDE SEQUENCE [LARGE SCALE GENOMIC DNA]</scope>
    <source>
        <strain evidence="11 12">TB5</strain>
    </source>
</reference>
<feature type="short sequence motif" description="Q motif" evidence="6">
    <location>
        <begin position="4"/>
        <end position="32"/>
    </location>
</feature>
<dbReference type="PANTHER" id="PTHR47959:SF1">
    <property type="entry name" value="ATP-DEPENDENT RNA HELICASE DBPA"/>
    <property type="match status" value="1"/>
</dbReference>
<dbReference type="Gene3D" id="3.30.70.330">
    <property type="match status" value="1"/>
</dbReference>
<evidence type="ECO:0000259" key="9">
    <source>
        <dbReference type="PROSITE" id="PS51194"/>
    </source>
</evidence>
<protein>
    <submittedName>
        <fullName evidence="11">ATP-dependent RNA helicase DbpA</fullName>
    </submittedName>
</protein>
<keyword evidence="12" id="KW-1185">Reference proteome</keyword>
<proteinExistence type="inferred from homology"/>
<dbReference type="GO" id="GO:0016787">
    <property type="term" value="F:hydrolase activity"/>
    <property type="evidence" value="ECO:0007669"/>
    <property type="project" value="UniProtKB-KW"/>
</dbReference>
<evidence type="ECO:0000256" key="1">
    <source>
        <dbReference type="ARBA" id="ARBA00022741"/>
    </source>
</evidence>
<dbReference type="SMART" id="SM00487">
    <property type="entry name" value="DEXDc"/>
    <property type="match status" value="1"/>
</dbReference>
<dbReference type="CDD" id="cd18787">
    <property type="entry name" value="SF2_C_DEAD"/>
    <property type="match status" value="1"/>
</dbReference>
<dbReference type="SMART" id="SM00490">
    <property type="entry name" value="HELICc"/>
    <property type="match status" value="1"/>
</dbReference>
<evidence type="ECO:0000256" key="5">
    <source>
        <dbReference type="ARBA" id="ARBA00038437"/>
    </source>
</evidence>
<dbReference type="InterPro" id="IPR011545">
    <property type="entry name" value="DEAD/DEAH_box_helicase_dom"/>
</dbReference>
<evidence type="ECO:0000313" key="12">
    <source>
        <dbReference type="Proteomes" id="UP000595897"/>
    </source>
</evidence>
<evidence type="ECO:0000256" key="2">
    <source>
        <dbReference type="ARBA" id="ARBA00022801"/>
    </source>
</evidence>
<dbReference type="InterPro" id="IPR044742">
    <property type="entry name" value="DEAD/DEAH_RhlB"/>
</dbReference>
<evidence type="ECO:0000313" key="11">
    <source>
        <dbReference type="EMBL" id="BCN30626.1"/>
    </source>
</evidence>
<dbReference type="Pfam" id="PF00270">
    <property type="entry name" value="DEAD"/>
    <property type="match status" value="1"/>
</dbReference>